<evidence type="ECO:0000313" key="2">
    <source>
        <dbReference type="Proteomes" id="UP001497680"/>
    </source>
</evidence>
<evidence type="ECO:0000313" key="1">
    <source>
        <dbReference type="EMBL" id="KAI6089167.1"/>
    </source>
</evidence>
<comment type="caution">
    <text evidence="1">The sequence shown here is derived from an EMBL/GenBank/DDBJ whole genome shotgun (WGS) entry which is preliminary data.</text>
</comment>
<reference evidence="1 2" key="1">
    <citation type="journal article" date="2022" name="New Phytol.">
        <title>Ecological generalism drives hyperdiversity of secondary metabolite gene clusters in xylarialean endophytes.</title>
        <authorList>
            <person name="Franco M.E.E."/>
            <person name="Wisecaver J.H."/>
            <person name="Arnold A.E."/>
            <person name="Ju Y.M."/>
            <person name="Slot J.C."/>
            <person name="Ahrendt S."/>
            <person name="Moore L.P."/>
            <person name="Eastman K.E."/>
            <person name="Scott K."/>
            <person name="Konkel Z."/>
            <person name="Mondo S.J."/>
            <person name="Kuo A."/>
            <person name="Hayes R.D."/>
            <person name="Haridas S."/>
            <person name="Andreopoulos B."/>
            <person name="Riley R."/>
            <person name="LaButti K."/>
            <person name="Pangilinan J."/>
            <person name="Lipzen A."/>
            <person name="Amirebrahimi M."/>
            <person name="Yan J."/>
            <person name="Adam C."/>
            <person name="Keymanesh K."/>
            <person name="Ng V."/>
            <person name="Louie K."/>
            <person name="Northen T."/>
            <person name="Drula E."/>
            <person name="Henrissat B."/>
            <person name="Hsieh H.M."/>
            <person name="Youens-Clark K."/>
            <person name="Lutzoni F."/>
            <person name="Miadlikowska J."/>
            <person name="Eastwood D.C."/>
            <person name="Hamelin R.C."/>
            <person name="Grigoriev I.V."/>
            <person name="U'Ren J.M."/>
        </authorList>
    </citation>
    <scope>NUCLEOTIDE SEQUENCE [LARGE SCALE GENOMIC DNA]</scope>
    <source>
        <strain evidence="1 2">ER1909</strain>
    </source>
</reference>
<organism evidence="1 2">
    <name type="scientific">Hypoxylon rubiginosum</name>
    <dbReference type="NCBI Taxonomy" id="110542"/>
    <lineage>
        <taxon>Eukaryota</taxon>
        <taxon>Fungi</taxon>
        <taxon>Dikarya</taxon>
        <taxon>Ascomycota</taxon>
        <taxon>Pezizomycotina</taxon>
        <taxon>Sordariomycetes</taxon>
        <taxon>Xylariomycetidae</taxon>
        <taxon>Xylariales</taxon>
        <taxon>Hypoxylaceae</taxon>
        <taxon>Hypoxylon</taxon>
    </lineage>
</organism>
<proteinExistence type="predicted"/>
<dbReference type="Proteomes" id="UP001497680">
    <property type="component" value="Unassembled WGS sequence"/>
</dbReference>
<gene>
    <name evidence="1" type="ORF">F4821DRAFT_232324</name>
</gene>
<accession>A0ACC0D913</accession>
<dbReference type="EMBL" id="MU394297">
    <property type="protein sequence ID" value="KAI6089167.1"/>
    <property type="molecule type" value="Genomic_DNA"/>
</dbReference>
<name>A0ACC0D913_9PEZI</name>
<keyword evidence="2" id="KW-1185">Reference proteome</keyword>
<protein>
    <submittedName>
        <fullName evidence="1">Nucleoporin complex subunit 54-domain-containing protein</fullName>
    </submittedName>
</protein>
<sequence>MSLFGAKPAGAPATSIFGQLANQAQNQNQNQNQSQPQQNQFGGSILGGGGGFGQQQPQANPFGGSILGQSQAQQQQPQLQQPQQQQPQQQQPGASGFLNASQAPVQRSSLIWEPGRESLIHKPVTEQIEGMLSKWHPEHPNTVFKYYFYNKVDQTRVPFYQPSAAEDPREWEQAVHDKPGPGFMPALATGFKAVSERLIIQKQVLGHYRQTLHAINSSLDAILSQNDLQTSVRALNARRKHALLRQRCLALATKVQVLRNRGYSLDKEEDELKTKLESLDRCVTDPALSARTEELWSRLITLRGYADSLQNEVNRRGTDVQEGIGEENEAQAKKILEDFDKQLQGLKAQLDKIKKEYDEWSESNLPSKK</sequence>